<proteinExistence type="inferred from homology"/>
<keyword evidence="12" id="KW-1185">Reference proteome</keyword>
<name>A0A1E4TEZ6_9ASCO</name>
<feature type="repeat" description="Solcar" evidence="8">
    <location>
        <begin position="194"/>
        <end position="282"/>
    </location>
</feature>
<dbReference type="EMBL" id="KV453842">
    <property type="protein sequence ID" value="ODV90299.1"/>
    <property type="molecule type" value="Genomic_DNA"/>
</dbReference>
<dbReference type="PROSITE" id="PS50920">
    <property type="entry name" value="SOLCAR"/>
    <property type="match status" value="3"/>
</dbReference>
<comment type="similarity">
    <text evidence="2 9">Belongs to the mitochondrial carrier (TC 2.A.29) family.</text>
</comment>
<evidence type="ECO:0000256" key="4">
    <source>
        <dbReference type="ARBA" id="ARBA00022692"/>
    </source>
</evidence>
<dbReference type="GO" id="GO:0016020">
    <property type="term" value="C:membrane"/>
    <property type="evidence" value="ECO:0007669"/>
    <property type="project" value="UniProtKB-SubCell"/>
</dbReference>
<dbReference type="AlphaFoldDB" id="A0A1E4TEZ6"/>
<dbReference type="InterPro" id="IPR023395">
    <property type="entry name" value="MCP_dom_sf"/>
</dbReference>
<keyword evidence="4 8" id="KW-0812">Transmembrane</keyword>
<dbReference type="SUPFAM" id="SSF103506">
    <property type="entry name" value="Mitochondrial carrier"/>
    <property type="match status" value="1"/>
</dbReference>
<sequence>MSSRSSSSQLIDPSAVAGLSAGVVTTLIVHPLDLIKVRLQVLSQTAYPSYSVIYRTATKNGFFKGLYRGVGLNITGNALSWALYFSTYDRLKTISADRDPTGRYFLSSGLAGLLVSFITSPIWVLKTRVLATMPGATGYASIAQTAANLYNTEGITGFWRGYLTSIFGVAQAALQFTVYEHIRAYRTASKTDNLSTLDILTMSALAKIISSSIAYPYQVVRARVQYETSHPSSPQGRYARTISNVYRESGIRGFYRGIGPNILRVLPATCITFAVYENTISYLTT</sequence>
<evidence type="ECO:0000256" key="8">
    <source>
        <dbReference type="PROSITE-ProRule" id="PRU00282"/>
    </source>
</evidence>
<keyword evidence="5" id="KW-0677">Repeat</keyword>
<feature type="transmembrane region" description="Helical" evidence="10">
    <location>
        <begin position="65"/>
        <end position="84"/>
    </location>
</feature>
<evidence type="ECO:0000256" key="10">
    <source>
        <dbReference type="SAM" id="Phobius"/>
    </source>
</evidence>
<protein>
    <submittedName>
        <fullName evidence="11">Uncharacterized protein</fullName>
    </submittedName>
</protein>
<dbReference type="Gene3D" id="1.50.40.10">
    <property type="entry name" value="Mitochondrial carrier domain"/>
    <property type="match status" value="1"/>
</dbReference>
<dbReference type="PANTHER" id="PTHR45683">
    <property type="entry name" value="MITOCHONDRIAL NICOTINAMIDE ADENINE DINUCLEOTIDE TRANSPORTER 1-RELATED-RELATED"/>
    <property type="match status" value="1"/>
</dbReference>
<dbReference type="GO" id="GO:0005739">
    <property type="term" value="C:mitochondrion"/>
    <property type="evidence" value="ECO:0007669"/>
    <property type="project" value="EnsemblFungi"/>
</dbReference>
<evidence type="ECO:0000256" key="5">
    <source>
        <dbReference type="ARBA" id="ARBA00022737"/>
    </source>
</evidence>
<evidence type="ECO:0000313" key="12">
    <source>
        <dbReference type="Proteomes" id="UP000095023"/>
    </source>
</evidence>
<evidence type="ECO:0000256" key="3">
    <source>
        <dbReference type="ARBA" id="ARBA00022448"/>
    </source>
</evidence>
<gene>
    <name evidence="11" type="ORF">CANCADRAFT_31307</name>
</gene>
<evidence type="ECO:0000256" key="9">
    <source>
        <dbReference type="RuleBase" id="RU000488"/>
    </source>
</evidence>
<dbReference type="Proteomes" id="UP000095023">
    <property type="component" value="Unassembled WGS sequence"/>
</dbReference>
<feature type="repeat" description="Solcar" evidence="8">
    <location>
        <begin position="103"/>
        <end position="185"/>
    </location>
</feature>
<evidence type="ECO:0000256" key="1">
    <source>
        <dbReference type="ARBA" id="ARBA00004141"/>
    </source>
</evidence>
<dbReference type="GO" id="GO:0015230">
    <property type="term" value="F:FAD transmembrane transporter activity"/>
    <property type="evidence" value="ECO:0007669"/>
    <property type="project" value="EnsemblFungi"/>
</dbReference>
<keyword evidence="7 8" id="KW-0472">Membrane</keyword>
<dbReference type="Pfam" id="PF00153">
    <property type="entry name" value="Mito_carr"/>
    <property type="match status" value="3"/>
</dbReference>
<comment type="subcellular location">
    <subcellularLocation>
        <location evidence="1">Membrane</location>
        <topology evidence="1">Multi-pass membrane protein</topology>
    </subcellularLocation>
</comment>
<evidence type="ECO:0000256" key="2">
    <source>
        <dbReference type="ARBA" id="ARBA00006375"/>
    </source>
</evidence>
<dbReference type="InterPro" id="IPR018108">
    <property type="entry name" value="MCP_transmembrane"/>
</dbReference>
<keyword evidence="6 10" id="KW-1133">Transmembrane helix</keyword>
<keyword evidence="3 9" id="KW-0813">Transport</keyword>
<accession>A0A1E4TEZ6</accession>
<dbReference type="OrthoDB" id="428293at2759"/>
<feature type="transmembrane region" description="Helical" evidence="10">
    <location>
        <begin position="104"/>
        <end position="125"/>
    </location>
</feature>
<evidence type="ECO:0000256" key="6">
    <source>
        <dbReference type="ARBA" id="ARBA00022989"/>
    </source>
</evidence>
<evidence type="ECO:0000313" key="11">
    <source>
        <dbReference type="EMBL" id="ODV90299.1"/>
    </source>
</evidence>
<evidence type="ECO:0000256" key="7">
    <source>
        <dbReference type="ARBA" id="ARBA00023136"/>
    </source>
</evidence>
<feature type="repeat" description="Solcar" evidence="8">
    <location>
        <begin position="9"/>
        <end position="94"/>
    </location>
</feature>
<reference evidence="12" key="1">
    <citation type="submission" date="2016-02" db="EMBL/GenBank/DDBJ databases">
        <title>Comparative genomics of biotechnologically important yeasts.</title>
        <authorList>
            <consortium name="DOE Joint Genome Institute"/>
            <person name="Riley R."/>
            <person name="Haridas S."/>
            <person name="Wolfe K.H."/>
            <person name="Lopes M.R."/>
            <person name="Hittinger C.T."/>
            <person name="Goker M."/>
            <person name="Salamov A."/>
            <person name="Wisecaver J."/>
            <person name="Long T.M."/>
            <person name="Aerts A.L."/>
            <person name="Barry K."/>
            <person name="Choi C."/>
            <person name="Clum A."/>
            <person name="Coughlan A.Y."/>
            <person name="Deshpande S."/>
            <person name="Douglass A.P."/>
            <person name="Hanson S.J."/>
            <person name="Klenk H.-P."/>
            <person name="Labutti K."/>
            <person name="Lapidus A."/>
            <person name="Lindquist E."/>
            <person name="Lipzen A."/>
            <person name="Meier-Kolthoff J.P."/>
            <person name="Ohm R.A."/>
            <person name="Otillar R.P."/>
            <person name="Pangilinan J."/>
            <person name="Peng Y."/>
            <person name="Rokas A."/>
            <person name="Rosa C.A."/>
            <person name="Scheuner C."/>
            <person name="Sibirny A.A."/>
            <person name="Slot J.C."/>
            <person name="Stielow J.B."/>
            <person name="Sun H."/>
            <person name="Kurtzman C.P."/>
            <person name="Blackwell M."/>
            <person name="Jeffries T.W."/>
            <person name="Grigoriev I.V."/>
        </authorList>
    </citation>
    <scope>NUCLEOTIDE SEQUENCE [LARGE SCALE GENOMIC DNA]</scope>
    <source>
        <strain evidence="12">NRRL Y-17796</strain>
    </source>
</reference>
<dbReference type="InterPro" id="IPR044712">
    <property type="entry name" value="SLC25A32-like"/>
</dbReference>
<organism evidence="11 12">
    <name type="scientific">Tortispora caseinolytica NRRL Y-17796</name>
    <dbReference type="NCBI Taxonomy" id="767744"/>
    <lineage>
        <taxon>Eukaryota</taxon>
        <taxon>Fungi</taxon>
        <taxon>Dikarya</taxon>
        <taxon>Ascomycota</taxon>
        <taxon>Saccharomycotina</taxon>
        <taxon>Trigonopsidomycetes</taxon>
        <taxon>Trigonopsidales</taxon>
        <taxon>Trigonopsidaceae</taxon>
        <taxon>Tortispora</taxon>
    </lineage>
</organism>